<dbReference type="PROSITE" id="PS00356">
    <property type="entry name" value="HTH_LACI_1"/>
    <property type="match status" value="1"/>
</dbReference>
<evidence type="ECO:0000313" key="5">
    <source>
        <dbReference type="EMBL" id="NGN62744.1"/>
    </source>
</evidence>
<accession>A0A6G4TSB4</accession>
<feature type="domain" description="HTH lacI-type" evidence="4">
    <location>
        <begin position="3"/>
        <end position="57"/>
    </location>
</feature>
<dbReference type="SUPFAM" id="SSF47413">
    <property type="entry name" value="lambda repressor-like DNA-binding domains"/>
    <property type="match status" value="1"/>
</dbReference>
<dbReference type="SUPFAM" id="SSF53822">
    <property type="entry name" value="Periplasmic binding protein-like I"/>
    <property type="match status" value="1"/>
</dbReference>
<dbReference type="EMBL" id="JAAKZV010000004">
    <property type="protein sequence ID" value="NGN62744.1"/>
    <property type="molecule type" value="Genomic_DNA"/>
</dbReference>
<keyword evidence="2" id="KW-0238">DNA-binding</keyword>
<protein>
    <submittedName>
        <fullName evidence="5">LacI family transcriptional regulator</fullName>
    </submittedName>
</protein>
<dbReference type="CDD" id="cd01392">
    <property type="entry name" value="HTH_LacI"/>
    <property type="match status" value="1"/>
</dbReference>
<evidence type="ECO:0000313" key="6">
    <source>
        <dbReference type="Proteomes" id="UP000481583"/>
    </source>
</evidence>
<organism evidence="5 6">
    <name type="scientific">Streptomyces coryli</name>
    <dbReference type="NCBI Taxonomy" id="1128680"/>
    <lineage>
        <taxon>Bacteria</taxon>
        <taxon>Bacillati</taxon>
        <taxon>Actinomycetota</taxon>
        <taxon>Actinomycetes</taxon>
        <taxon>Kitasatosporales</taxon>
        <taxon>Streptomycetaceae</taxon>
        <taxon>Streptomyces</taxon>
    </lineage>
</organism>
<dbReference type="InterPro" id="IPR010982">
    <property type="entry name" value="Lambda_DNA-bd_dom_sf"/>
</dbReference>
<dbReference type="Gene3D" id="1.10.260.40">
    <property type="entry name" value="lambda repressor-like DNA-binding domains"/>
    <property type="match status" value="1"/>
</dbReference>
<evidence type="ECO:0000256" key="1">
    <source>
        <dbReference type="ARBA" id="ARBA00023015"/>
    </source>
</evidence>
<sequence length="347" mass="37193">MSATIKDVAKLAGVSMKTVSNVLNGYPHLTPETRGKVERALAELNYRPNIAARNLRSGRTGLIALAVPTTMNPYFAEIAHLIVREAQDRGLTVLIDCTEGDLEREKHVAEGFRSQLLDGMILQPWSLSATYLRNRADRTPLVLLGERKVQSADSVAIDSKAAVAAAIEHLVGLGRRRIGAIGPPLTKRTGAPPEPRRRHAGYLAALTAAGIEPDPALVAHHQPNAPHDVTEAVVDHLLAQPDPPDAIFCFNDRTALATLRELRTRGVRVPDDIAVIGVDDVEGARLSTPSLSSIAPDKQGIARTAVNMLTERIEGANRPARQVVAGFEVMARESTVGTDAMERAGGG</sequence>
<reference evidence="5 6" key="1">
    <citation type="submission" date="2020-02" db="EMBL/GenBank/DDBJ databases">
        <title>Whole-genome analyses of novel actinobacteria.</title>
        <authorList>
            <person name="Sahin N."/>
        </authorList>
    </citation>
    <scope>NUCLEOTIDE SEQUENCE [LARGE SCALE GENOMIC DNA]</scope>
    <source>
        <strain evidence="5 6">A7024</strain>
    </source>
</reference>
<dbReference type="SMART" id="SM00354">
    <property type="entry name" value="HTH_LACI"/>
    <property type="match status" value="1"/>
</dbReference>
<keyword evidence="3" id="KW-0804">Transcription</keyword>
<name>A0A6G4TSB4_9ACTN</name>
<dbReference type="Gene3D" id="3.40.50.2300">
    <property type="match status" value="2"/>
</dbReference>
<dbReference type="RefSeq" id="WP_165230680.1">
    <property type="nucleotide sequence ID" value="NZ_JAAKZV010000004.1"/>
</dbReference>
<dbReference type="Pfam" id="PF13377">
    <property type="entry name" value="Peripla_BP_3"/>
    <property type="match status" value="1"/>
</dbReference>
<dbReference type="PROSITE" id="PS50932">
    <property type="entry name" value="HTH_LACI_2"/>
    <property type="match status" value="1"/>
</dbReference>
<dbReference type="PANTHER" id="PTHR30146">
    <property type="entry name" value="LACI-RELATED TRANSCRIPTIONAL REPRESSOR"/>
    <property type="match status" value="1"/>
</dbReference>
<keyword evidence="1" id="KW-0805">Transcription regulation</keyword>
<evidence type="ECO:0000256" key="3">
    <source>
        <dbReference type="ARBA" id="ARBA00023163"/>
    </source>
</evidence>
<proteinExistence type="predicted"/>
<comment type="caution">
    <text evidence="5">The sequence shown here is derived from an EMBL/GenBank/DDBJ whole genome shotgun (WGS) entry which is preliminary data.</text>
</comment>
<evidence type="ECO:0000256" key="2">
    <source>
        <dbReference type="ARBA" id="ARBA00023125"/>
    </source>
</evidence>
<dbReference type="GO" id="GO:0000976">
    <property type="term" value="F:transcription cis-regulatory region binding"/>
    <property type="evidence" value="ECO:0007669"/>
    <property type="project" value="TreeGrafter"/>
</dbReference>
<dbReference type="PANTHER" id="PTHR30146:SF109">
    <property type="entry name" value="HTH-TYPE TRANSCRIPTIONAL REGULATOR GALS"/>
    <property type="match status" value="1"/>
</dbReference>
<dbReference type="Pfam" id="PF00356">
    <property type="entry name" value="LacI"/>
    <property type="match status" value="1"/>
</dbReference>
<dbReference type="InterPro" id="IPR028082">
    <property type="entry name" value="Peripla_BP_I"/>
</dbReference>
<dbReference type="AlphaFoldDB" id="A0A6G4TSB4"/>
<evidence type="ECO:0000259" key="4">
    <source>
        <dbReference type="PROSITE" id="PS50932"/>
    </source>
</evidence>
<dbReference type="InterPro" id="IPR000843">
    <property type="entry name" value="HTH_LacI"/>
</dbReference>
<keyword evidence="6" id="KW-1185">Reference proteome</keyword>
<dbReference type="InterPro" id="IPR046335">
    <property type="entry name" value="LacI/GalR-like_sensor"/>
</dbReference>
<dbReference type="Proteomes" id="UP000481583">
    <property type="component" value="Unassembled WGS sequence"/>
</dbReference>
<dbReference type="CDD" id="cd06267">
    <property type="entry name" value="PBP1_LacI_sugar_binding-like"/>
    <property type="match status" value="1"/>
</dbReference>
<dbReference type="GO" id="GO:0003700">
    <property type="term" value="F:DNA-binding transcription factor activity"/>
    <property type="evidence" value="ECO:0007669"/>
    <property type="project" value="TreeGrafter"/>
</dbReference>
<dbReference type="PRINTS" id="PR00036">
    <property type="entry name" value="HTHLACI"/>
</dbReference>
<gene>
    <name evidence="5" type="ORF">G5C51_02355</name>
</gene>